<feature type="domain" description="TRAM" evidence="8">
    <location>
        <begin position="1"/>
        <end position="53"/>
    </location>
</feature>
<dbReference type="SUPFAM" id="SSF53335">
    <property type="entry name" value="S-adenosyl-L-methionine-dependent methyltransferases"/>
    <property type="match status" value="1"/>
</dbReference>
<evidence type="ECO:0000256" key="7">
    <source>
        <dbReference type="PROSITE-ProRule" id="PRU10015"/>
    </source>
</evidence>
<dbReference type="PANTHER" id="PTHR11061">
    <property type="entry name" value="RNA M5U METHYLTRANSFERASE"/>
    <property type="match status" value="1"/>
</dbReference>
<reference evidence="10" key="1">
    <citation type="submission" date="2016-10" db="EMBL/GenBank/DDBJ databases">
        <authorList>
            <person name="Varghese N."/>
            <person name="Submissions S."/>
        </authorList>
    </citation>
    <scope>NUCLEOTIDE SEQUENCE [LARGE SCALE GENOMIC DNA]</scope>
    <source>
        <strain evidence="10">DSM 1565</strain>
    </source>
</reference>
<dbReference type="GO" id="GO:0070475">
    <property type="term" value="P:rRNA base methylation"/>
    <property type="evidence" value="ECO:0007669"/>
    <property type="project" value="TreeGrafter"/>
</dbReference>
<keyword evidence="1" id="KW-0408">Iron</keyword>
<evidence type="ECO:0000313" key="10">
    <source>
        <dbReference type="Proteomes" id="UP000199423"/>
    </source>
</evidence>
<protein>
    <submittedName>
        <fullName evidence="9">23S rRNA m(5)U-1939 methyltransferase</fullName>
    </submittedName>
</protein>
<dbReference type="EMBL" id="FPCH01000002">
    <property type="protein sequence ID" value="SFV33808.1"/>
    <property type="molecule type" value="Genomic_DNA"/>
</dbReference>
<proteinExistence type="inferred from homology"/>
<dbReference type="RefSeq" id="WP_092867647.1">
    <property type="nucleotide sequence ID" value="NZ_FPCH01000002.1"/>
</dbReference>
<feature type="binding site" evidence="6">
    <location>
        <position position="247"/>
    </location>
    <ligand>
        <name>S-adenosyl-L-methionine</name>
        <dbReference type="ChEBI" id="CHEBI:59789"/>
    </ligand>
</feature>
<keyword evidence="5" id="KW-0411">Iron-sulfur</keyword>
<dbReference type="PANTHER" id="PTHR11061:SF49">
    <property type="entry name" value="23S RRNA (URACIL(1939)-C(5))-METHYLTRANSFERASE RLMD"/>
    <property type="match status" value="1"/>
</dbReference>
<dbReference type="PROSITE" id="PS01230">
    <property type="entry name" value="TRMA_1"/>
    <property type="match status" value="1"/>
</dbReference>
<feature type="binding site" evidence="6">
    <location>
        <position position="294"/>
    </location>
    <ligand>
        <name>S-adenosyl-L-methionine</name>
        <dbReference type="ChEBI" id="CHEBI:59789"/>
    </ligand>
</feature>
<dbReference type="Pfam" id="PF05958">
    <property type="entry name" value="tRNA_U5-meth_tr"/>
    <property type="match status" value="1"/>
</dbReference>
<dbReference type="Proteomes" id="UP000199423">
    <property type="component" value="Unassembled WGS sequence"/>
</dbReference>
<keyword evidence="10" id="KW-1185">Reference proteome</keyword>
<dbReference type="Pfam" id="PF01938">
    <property type="entry name" value="TRAM"/>
    <property type="match status" value="1"/>
</dbReference>
<evidence type="ECO:0000256" key="1">
    <source>
        <dbReference type="ARBA" id="ARBA00022485"/>
    </source>
</evidence>
<dbReference type="InterPro" id="IPR030390">
    <property type="entry name" value="MeTrfase_TrmA_AS"/>
</dbReference>
<comment type="similarity">
    <text evidence="6">Belongs to the class I-like SAM-binding methyltransferase superfamily. RNA M5U methyltransferase family.</text>
</comment>
<evidence type="ECO:0000256" key="3">
    <source>
        <dbReference type="ARBA" id="ARBA00022679"/>
    </source>
</evidence>
<evidence type="ECO:0000256" key="6">
    <source>
        <dbReference type="PROSITE-ProRule" id="PRU01024"/>
    </source>
</evidence>
<dbReference type="AlphaFoldDB" id="A0A1I7NGP6"/>
<gene>
    <name evidence="9" type="ORF">SAMN04488557_2119</name>
</gene>
<name>A0A1I7NGP6_9HYPH</name>
<dbReference type="SUPFAM" id="SSF50249">
    <property type="entry name" value="Nucleic acid-binding proteins"/>
    <property type="match status" value="1"/>
</dbReference>
<dbReference type="GO" id="GO:0051539">
    <property type="term" value="F:4 iron, 4 sulfur cluster binding"/>
    <property type="evidence" value="ECO:0007669"/>
    <property type="project" value="UniProtKB-KW"/>
</dbReference>
<dbReference type="OrthoDB" id="9804590at2"/>
<dbReference type="Gene3D" id="2.40.50.1070">
    <property type="match status" value="1"/>
</dbReference>
<dbReference type="PROSITE" id="PS51687">
    <property type="entry name" value="SAM_MT_RNA_M5U"/>
    <property type="match status" value="1"/>
</dbReference>
<dbReference type="InterPro" id="IPR010280">
    <property type="entry name" value="U5_MeTrfase_fam"/>
</dbReference>
<keyword evidence="1" id="KW-0479">Metal-binding</keyword>
<keyword evidence="2 6" id="KW-0489">Methyltransferase</keyword>
<dbReference type="Gene3D" id="2.40.50.140">
    <property type="entry name" value="Nucleic acid-binding proteins"/>
    <property type="match status" value="1"/>
</dbReference>
<organism evidence="9 10">
    <name type="scientific">Hyphomicrobium facile</name>
    <dbReference type="NCBI Taxonomy" id="51670"/>
    <lineage>
        <taxon>Bacteria</taxon>
        <taxon>Pseudomonadati</taxon>
        <taxon>Pseudomonadota</taxon>
        <taxon>Alphaproteobacteria</taxon>
        <taxon>Hyphomicrobiales</taxon>
        <taxon>Hyphomicrobiaceae</taxon>
        <taxon>Hyphomicrobium</taxon>
    </lineage>
</organism>
<dbReference type="STRING" id="51670.SAMN04488557_2119"/>
<dbReference type="GO" id="GO:0070041">
    <property type="term" value="F:rRNA (uridine-C5-)-methyltransferase activity"/>
    <property type="evidence" value="ECO:0007669"/>
    <property type="project" value="TreeGrafter"/>
</dbReference>
<keyword evidence="1" id="KW-0004">4Fe-4S</keyword>
<evidence type="ECO:0000256" key="4">
    <source>
        <dbReference type="ARBA" id="ARBA00022691"/>
    </source>
</evidence>
<feature type="active site" evidence="7">
    <location>
        <position position="368"/>
    </location>
</feature>
<evidence type="ECO:0000256" key="5">
    <source>
        <dbReference type="ARBA" id="ARBA00023014"/>
    </source>
</evidence>
<dbReference type="PROSITE" id="PS50926">
    <property type="entry name" value="TRAM"/>
    <property type="match status" value="1"/>
</dbReference>
<sequence length="410" mass="44180">MTNARELLIRRIGAQGDGVADLDGEPVFVPFTLPGERIEAEVDGERARLERVLVPSPERIAPVCKHFGKCGGCSVQHMASDTYAEWKRNLVVDAFRSRGLEPVVDELQRTAGKRRRAVMRAVRTPSGVALGFYEASSHDLVEIEECPVLEPKIVAAFPDIGNLISPLLSKRGEARVAITLTKSGLDVEITGTERQLTPAVRSVLASKASDMKLSRLIVGTELVVETLHPFMTFGTADVILPPGVFVQAVEEAETEIARRVVAAIGKAKAVADLFSGMGAFTFPLAARSRVSAFDGDKAAVAALASAAKKTSGLKPITATVRDLFREPLSPLELNEHDAVVFDPPRAGAEAQSQRLTKSKVKTVVAVSCNPATLARDARHLVDGGYKIESVTPIDQFLYSAHVEVVAIFRR</sequence>
<keyword evidence="3 6" id="KW-0808">Transferase</keyword>
<accession>A0A1I7NGP6</accession>
<keyword evidence="4 6" id="KW-0949">S-adenosyl-L-methionine</keyword>
<dbReference type="InterPro" id="IPR029063">
    <property type="entry name" value="SAM-dependent_MTases_sf"/>
</dbReference>
<evidence type="ECO:0000256" key="2">
    <source>
        <dbReference type="ARBA" id="ARBA00022603"/>
    </source>
</evidence>
<dbReference type="Gene3D" id="3.40.50.150">
    <property type="entry name" value="Vaccinia Virus protein VP39"/>
    <property type="match status" value="1"/>
</dbReference>
<dbReference type="InterPro" id="IPR002792">
    <property type="entry name" value="TRAM_dom"/>
</dbReference>
<feature type="binding site" evidence="6">
    <location>
        <position position="274"/>
    </location>
    <ligand>
        <name>S-adenosyl-L-methionine</name>
        <dbReference type="ChEBI" id="CHEBI:59789"/>
    </ligand>
</feature>
<feature type="active site" description="Nucleophile" evidence="6">
    <location>
        <position position="368"/>
    </location>
</feature>
<dbReference type="InterPro" id="IPR012340">
    <property type="entry name" value="NA-bd_OB-fold"/>
</dbReference>
<feature type="binding site" evidence="6">
    <location>
        <position position="342"/>
    </location>
    <ligand>
        <name>S-adenosyl-L-methionine</name>
        <dbReference type="ChEBI" id="CHEBI:59789"/>
    </ligand>
</feature>
<evidence type="ECO:0000313" key="9">
    <source>
        <dbReference type="EMBL" id="SFV33808.1"/>
    </source>
</evidence>
<evidence type="ECO:0000259" key="8">
    <source>
        <dbReference type="PROSITE" id="PS50926"/>
    </source>
</evidence>